<dbReference type="InterPro" id="IPR006143">
    <property type="entry name" value="RND_pump_MFP"/>
</dbReference>
<dbReference type="GO" id="GO:0015562">
    <property type="term" value="F:efflux transmembrane transporter activity"/>
    <property type="evidence" value="ECO:0007669"/>
    <property type="project" value="TreeGrafter"/>
</dbReference>
<evidence type="ECO:0000313" key="5">
    <source>
        <dbReference type="Proteomes" id="UP000886674"/>
    </source>
</evidence>
<dbReference type="PANTHER" id="PTHR30469">
    <property type="entry name" value="MULTIDRUG RESISTANCE PROTEIN MDTA"/>
    <property type="match status" value="1"/>
</dbReference>
<dbReference type="PANTHER" id="PTHR30469:SF20">
    <property type="entry name" value="EFFLUX RND TRANSPORTER PERIPLASMIC ADAPTOR SUBUNIT"/>
    <property type="match status" value="1"/>
</dbReference>
<organism evidence="4 5">
    <name type="scientific">Candidatus Thiodiazotropha taylori</name>
    <dbReference type="NCBI Taxonomy" id="2792791"/>
    <lineage>
        <taxon>Bacteria</taxon>
        <taxon>Pseudomonadati</taxon>
        <taxon>Pseudomonadota</taxon>
        <taxon>Gammaproteobacteria</taxon>
        <taxon>Chromatiales</taxon>
        <taxon>Sedimenticolaceae</taxon>
        <taxon>Candidatus Thiodiazotropha</taxon>
    </lineage>
</organism>
<dbReference type="PROSITE" id="PS51257">
    <property type="entry name" value="PROKAR_LIPOPROTEIN"/>
    <property type="match status" value="1"/>
</dbReference>
<feature type="domain" description="CusB-like beta-barrel" evidence="3">
    <location>
        <begin position="210"/>
        <end position="280"/>
    </location>
</feature>
<evidence type="ECO:0000259" key="3">
    <source>
        <dbReference type="Pfam" id="PF25954"/>
    </source>
</evidence>
<accession>A0A9E4NMA1</accession>
<dbReference type="Gene3D" id="2.40.30.170">
    <property type="match status" value="1"/>
</dbReference>
<name>A0A9E4NMA1_9GAMM</name>
<dbReference type="Gene3D" id="1.10.287.470">
    <property type="entry name" value="Helix hairpin bin"/>
    <property type="match status" value="1"/>
</dbReference>
<proteinExistence type="inferred from homology"/>
<dbReference type="Gene3D" id="2.40.50.100">
    <property type="match status" value="1"/>
</dbReference>
<dbReference type="InterPro" id="IPR058624">
    <property type="entry name" value="MdtA-like_HH"/>
</dbReference>
<feature type="domain" description="Multidrug resistance protein MdtA-like alpha-helical hairpin" evidence="2">
    <location>
        <begin position="103"/>
        <end position="161"/>
    </location>
</feature>
<reference evidence="4" key="1">
    <citation type="journal article" date="2021" name="Proc. Natl. Acad. Sci. U.S.A.">
        <title>Global biogeography of chemosynthetic symbionts reveals both localized and globally distributed symbiont groups. .</title>
        <authorList>
            <person name="Osvatic J.T."/>
            <person name="Wilkins L.G.E."/>
            <person name="Leibrecht L."/>
            <person name="Leray M."/>
            <person name="Zauner S."/>
            <person name="Polzin J."/>
            <person name="Camacho Y."/>
            <person name="Gros O."/>
            <person name="van Gils J.A."/>
            <person name="Eisen J.A."/>
            <person name="Petersen J.M."/>
            <person name="Yuen B."/>
        </authorList>
    </citation>
    <scope>NUCLEOTIDE SEQUENCE</scope>
    <source>
        <strain evidence="4">MAGclacostrist055</strain>
    </source>
</reference>
<comment type="similarity">
    <text evidence="1">Belongs to the membrane fusion protein (MFP) (TC 8.A.1) family.</text>
</comment>
<dbReference type="Proteomes" id="UP000886674">
    <property type="component" value="Unassembled WGS sequence"/>
</dbReference>
<sequence>MYKLQYRIILFTMLALGGLSGCQQDETETKVENIRPIKTITLTAKTQATEERKFSGLVSPANSSSLSFEVSGKVIEITVDVGDQVVVGQRLAVVDDEPFKLKVQSAEADFKKAKANFKHSASDYERKSELAVKGYVSASDLDSALAQRDAARNQEAMALSQLNIAKRELRKTVLKAPFGGYISKRLVEPHQEIVSGQELLQLDELEEVDVELMLPENIIGYLKQGDVGIASFPSLQDIHVEGRIDEIGTLAEAANTFPVSLRLDQRPDGLYPGMTAEVQLLIDHGEQNEGFLLPASAIVAGVGTGSGRHSVFVYEPQSGAVRKQSVFVSGGQRQMARITEGLRTGDTVAVAGVSFLSDGMKVRLLDDKRD</sequence>
<dbReference type="SUPFAM" id="SSF111369">
    <property type="entry name" value="HlyD-like secretion proteins"/>
    <property type="match status" value="1"/>
</dbReference>
<gene>
    <name evidence="4" type="ORF">JAY77_17035</name>
</gene>
<dbReference type="EMBL" id="JAEPCR010000088">
    <property type="protein sequence ID" value="MCG7979836.1"/>
    <property type="molecule type" value="Genomic_DNA"/>
</dbReference>
<dbReference type="InterPro" id="IPR058792">
    <property type="entry name" value="Beta-barrel_RND_2"/>
</dbReference>
<dbReference type="AlphaFoldDB" id="A0A9E4NMA1"/>
<dbReference type="Pfam" id="PF25876">
    <property type="entry name" value="HH_MFP_RND"/>
    <property type="match status" value="1"/>
</dbReference>
<evidence type="ECO:0000259" key="2">
    <source>
        <dbReference type="Pfam" id="PF25876"/>
    </source>
</evidence>
<protein>
    <submittedName>
        <fullName evidence="4">Efflux RND transporter periplasmic adaptor subunit</fullName>
    </submittedName>
</protein>
<evidence type="ECO:0000313" key="4">
    <source>
        <dbReference type="EMBL" id="MCG7979836.1"/>
    </source>
</evidence>
<evidence type="ECO:0000256" key="1">
    <source>
        <dbReference type="ARBA" id="ARBA00009477"/>
    </source>
</evidence>
<dbReference type="Gene3D" id="2.40.420.20">
    <property type="match status" value="1"/>
</dbReference>
<dbReference type="NCBIfam" id="TIGR01730">
    <property type="entry name" value="RND_mfp"/>
    <property type="match status" value="1"/>
</dbReference>
<dbReference type="GO" id="GO:1990281">
    <property type="term" value="C:efflux pump complex"/>
    <property type="evidence" value="ECO:0007669"/>
    <property type="project" value="TreeGrafter"/>
</dbReference>
<comment type="caution">
    <text evidence="4">The sequence shown here is derived from an EMBL/GenBank/DDBJ whole genome shotgun (WGS) entry which is preliminary data.</text>
</comment>
<dbReference type="Pfam" id="PF25954">
    <property type="entry name" value="Beta-barrel_RND_2"/>
    <property type="match status" value="1"/>
</dbReference>